<dbReference type="GO" id="GO:0016052">
    <property type="term" value="P:carbohydrate catabolic process"/>
    <property type="evidence" value="ECO:0007669"/>
    <property type="project" value="UniProtKB-ARBA"/>
</dbReference>
<dbReference type="UniPathway" id="UPA00704">
    <property type="reaction ID" value="UER00715"/>
</dbReference>
<accession>A0A1J6X3U5</accession>
<dbReference type="GO" id="GO:0008662">
    <property type="term" value="F:1-phosphofructokinase activity"/>
    <property type="evidence" value="ECO:0007669"/>
    <property type="project" value="UniProtKB-UniRule"/>
</dbReference>
<sequence>MIYTLTLNPSVDYIMELDHFTQGGLNRSVKENALPGGKGINVSRVLHVLDVKSTALGFAGGFTGEFIKRFLQDEQIESEFVEVDEVSRINVKVKADEETEINGNGPSITKEQLDILLNQISALSEKDTLVLAGSIPASVPESFYQEAASLCEKRGTRIIIDAEKKLIEPVLSLKPFLIKPNHHELGEIFGVEIKSIEDAVHYGKKLKGKGPVNVIVSMAEKGALLLTGEDVYQASAPVGELKSSVGAGDSTVAGFLAGLSKGYSIEDSFRLGTAAGSATAFSIGLCDEVKVNDLFKQIEISKR</sequence>
<keyword evidence="5 7" id="KW-0067">ATP-binding</keyword>
<evidence type="ECO:0000313" key="11">
    <source>
        <dbReference type="Proteomes" id="UP000182062"/>
    </source>
</evidence>
<evidence type="ECO:0000256" key="4">
    <source>
        <dbReference type="ARBA" id="ARBA00022777"/>
    </source>
</evidence>
<dbReference type="SUPFAM" id="SSF53613">
    <property type="entry name" value="Ribokinase-like"/>
    <property type="match status" value="1"/>
</dbReference>
<dbReference type="PANTHER" id="PTHR46566">
    <property type="entry name" value="1-PHOSPHOFRUCTOKINASE-RELATED"/>
    <property type="match status" value="1"/>
</dbReference>
<dbReference type="EC" id="2.7.1.144" evidence="7"/>
<dbReference type="InterPro" id="IPR022463">
    <property type="entry name" value="1-PFruKinase"/>
</dbReference>
<keyword evidence="3 7" id="KW-0547">Nucleotide-binding</keyword>
<evidence type="ECO:0000259" key="9">
    <source>
        <dbReference type="Pfam" id="PF00294"/>
    </source>
</evidence>
<dbReference type="FunFam" id="3.40.1190.20:FF:000001">
    <property type="entry name" value="Phosphofructokinase"/>
    <property type="match status" value="1"/>
</dbReference>
<dbReference type="PROSITE" id="PS00584">
    <property type="entry name" value="PFKB_KINASES_2"/>
    <property type="match status" value="1"/>
</dbReference>
<dbReference type="InterPro" id="IPR029056">
    <property type="entry name" value="Ribokinase-like"/>
</dbReference>
<comment type="similarity">
    <text evidence="1">Belongs to the carbohydrate kinase pfkB family.</text>
</comment>
<evidence type="ECO:0000256" key="3">
    <source>
        <dbReference type="ARBA" id="ARBA00022741"/>
    </source>
</evidence>
<keyword evidence="7" id="KW-0423">Lactose metabolism</keyword>
<comment type="pathway">
    <text evidence="7">Carbohydrate metabolism; D-tagatose 6-phosphate degradation; D-glyceraldehyde 3-phosphate and glycerone phosphate from D-tagatose 6-phosphate: step 1/2.</text>
</comment>
<dbReference type="Gene3D" id="3.40.1190.20">
    <property type="match status" value="1"/>
</dbReference>
<comment type="caution">
    <text evidence="10">The sequence shown here is derived from an EMBL/GenBank/DDBJ whole genome shotgun (WGS) entry which is preliminary data.</text>
</comment>
<dbReference type="Pfam" id="PF00294">
    <property type="entry name" value="PfkB"/>
    <property type="match status" value="1"/>
</dbReference>
<dbReference type="InterPro" id="IPR011611">
    <property type="entry name" value="PfkB_dom"/>
</dbReference>
<keyword evidence="2 7" id="KW-0808">Transferase</keyword>
<dbReference type="Proteomes" id="UP000182062">
    <property type="component" value="Unassembled WGS sequence"/>
</dbReference>
<keyword evidence="11" id="KW-1185">Reference proteome</keyword>
<keyword evidence="4 8" id="KW-0418">Kinase</keyword>
<feature type="domain" description="Carbohydrate kinase PfkB" evidence="9">
    <location>
        <begin position="6"/>
        <end position="286"/>
    </location>
</feature>
<comment type="catalytic activity">
    <reaction evidence="7">
        <text>D-tagatofuranose 6-phosphate + ATP = D-tagatofuranose 1,6-bisphosphate + ADP + H(+)</text>
        <dbReference type="Rhea" id="RHEA:12420"/>
        <dbReference type="ChEBI" id="CHEBI:15378"/>
        <dbReference type="ChEBI" id="CHEBI:30616"/>
        <dbReference type="ChEBI" id="CHEBI:58694"/>
        <dbReference type="ChEBI" id="CHEBI:58695"/>
        <dbReference type="ChEBI" id="CHEBI:456216"/>
        <dbReference type="EC" id="2.7.1.144"/>
    </reaction>
</comment>
<evidence type="ECO:0000256" key="5">
    <source>
        <dbReference type="ARBA" id="ARBA00022840"/>
    </source>
</evidence>
<dbReference type="GO" id="GO:0005988">
    <property type="term" value="P:lactose metabolic process"/>
    <property type="evidence" value="ECO:0007669"/>
    <property type="project" value="UniProtKB-KW"/>
</dbReference>
<dbReference type="GO" id="GO:0005829">
    <property type="term" value="C:cytosol"/>
    <property type="evidence" value="ECO:0007669"/>
    <property type="project" value="TreeGrafter"/>
</dbReference>
<reference evidence="10 11" key="1">
    <citation type="submission" date="2016-09" db="EMBL/GenBank/DDBJ databases">
        <title>Bacillus aquimaris SAMM genome sequence reveals colonization and biosurfactant production capacities.</title>
        <authorList>
            <person name="Waghmode S.R."/>
            <person name="Suryavanshi M.V."/>
        </authorList>
    </citation>
    <scope>NUCLEOTIDE SEQUENCE [LARGE SCALE GENOMIC DNA]</scope>
    <source>
        <strain evidence="10 11">SAMM</strain>
    </source>
</reference>
<evidence type="ECO:0000256" key="2">
    <source>
        <dbReference type="ARBA" id="ARBA00022679"/>
    </source>
</evidence>
<dbReference type="GO" id="GO:0005524">
    <property type="term" value="F:ATP binding"/>
    <property type="evidence" value="ECO:0007669"/>
    <property type="project" value="UniProtKB-UniRule"/>
</dbReference>
<dbReference type="AlphaFoldDB" id="A0A1J6X3U5"/>
<dbReference type="CDD" id="cd01164">
    <property type="entry name" value="FruK_PfkB_like"/>
    <property type="match status" value="1"/>
</dbReference>
<name>A0A1J6X3U5_9BACI</name>
<comment type="similarity">
    <text evidence="7">Belongs to the carbohydrate kinase PfkB family. LacC subfamily.</text>
</comment>
<proteinExistence type="inferred from homology"/>
<dbReference type="GO" id="GO:0009024">
    <property type="term" value="F:tagatose-6-phosphate kinase activity"/>
    <property type="evidence" value="ECO:0007669"/>
    <property type="project" value="UniProtKB-EC"/>
</dbReference>
<evidence type="ECO:0000256" key="7">
    <source>
        <dbReference type="PIRNR" id="PIRNR000535"/>
    </source>
</evidence>
<dbReference type="PIRSF" id="PIRSF000535">
    <property type="entry name" value="1PFK/6PFK/LacC"/>
    <property type="match status" value="1"/>
</dbReference>
<dbReference type="NCBIfam" id="TIGR03828">
    <property type="entry name" value="pfkB"/>
    <property type="match status" value="1"/>
</dbReference>
<dbReference type="OrthoDB" id="9801219at2"/>
<organism evidence="10 11">
    <name type="scientific">Rossellomorea aquimaris</name>
    <dbReference type="NCBI Taxonomy" id="189382"/>
    <lineage>
        <taxon>Bacteria</taxon>
        <taxon>Bacillati</taxon>
        <taxon>Bacillota</taxon>
        <taxon>Bacilli</taxon>
        <taxon>Bacillales</taxon>
        <taxon>Bacillaceae</taxon>
        <taxon>Rossellomorea</taxon>
    </lineage>
</organism>
<dbReference type="RefSeq" id="WP_071617227.1">
    <property type="nucleotide sequence ID" value="NZ_MINN01000071.1"/>
</dbReference>
<gene>
    <name evidence="10" type="ORF">BHE18_18645</name>
</gene>
<dbReference type="EMBL" id="MINN01000071">
    <property type="protein sequence ID" value="OIU72793.1"/>
    <property type="molecule type" value="Genomic_DNA"/>
</dbReference>
<evidence type="ECO:0000313" key="10">
    <source>
        <dbReference type="EMBL" id="OIU72793.1"/>
    </source>
</evidence>
<dbReference type="GO" id="GO:2001059">
    <property type="term" value="P:D-tagatose 6-phosphate catabolic process"/>
    <property type="evidence" value="ECO:0007669"/>
    <property type="project" value="UniProtKB-UniPathway"/>
</dbReference>
<dbReference type="GO" id="GO:0044281">
    <property type="term" value="P:small molecule metabolic process"/>
    <property type="evidence" value="ECO:0007669"/>
    <property type="project" value="UniProtKB-ARBA"/>
</dbReference>
<dbReference type="InterPro" id="IPR017583">
    <property type="entry name" value="Tagatose/fructose_Pkinase"/>
</dbReference>
<dbReference type="PANTHER" id="PTHR46566:SF1">
    <property type="entry name" value="1-PHOSPHOFRUCTOKINASE"/>
    <property type="match status" value="1"/>
</dbReference>
<dbReference type="NCBIfam" id="TIGR03168">
    <property type="entry name" value="1-PFK"/>
    <property type="match status" value="1"/>
</dbReference>
<dbReference type="InterPro" id="IPR002173">
    <property type="entry name" value="Carboh/pur_kinase_PfkB_CS"/>
</dbReference>
<evidence type="ECO:0000256" key="1">
    <source>
        <dbReference type="ARBA" id="ARBA00005380"/>
    </source>
</evidence>
<protein>
    <recommendedName>
        <fullName evidence="7">Tagatose-6-phosphate kinase</fullName>
        <ecNumber evidence="7">2.7.1.144</ecNumber>
    </recommendedName>
</protein>
<evidence type="ECO:0000256" key="8">
    <source>
        <dbReference type="RuleBase" id="RU369061"/>
    </source>
</evidence>
<comment type="catalytic activity">
    <reaction evidence="6 8">
        <text>beta-D-fructose 1-phosphate + ATP = beta-D-fructose 1,6-bisphosphate + ADP + H(+)</text>
        <dbReference type="Rhea" id="RHEA:14213"/>
        <dbReference type="ChEBI" id="CHEBI:15378"/>
        <dbReference type="ChEBI" id="CHEBI:30616"/>
        <dbReference type="ChEBI" id="CHEBI:32966"/>
        <dbReference type="ChEBI" id="CHEBI:138881"/>
        <dbReference type="ChEBI" id="CHEBI:456216"/>
        <dbReference type="EC" id="2.7.1.56"/>
    </reaction>
</comment>
<comment type="function">
    <text evidence="8">Catalyzes the ATP-dependent phosphorylation of fructose-l-phosphate to fructose-l,6-bisphosphate.</text>
</comment>
<evidence type="ECO:0000256" key="6">
    <source>
        <dbReference type="ARBA" id="ARBA00047745"/>
    </source>
</evidence>